<name>A0ACC1LDH2_9FUNG</name>
<evidence type="ECO:0000313" key="2">
    <source>
        <dbReference type="Proteomes" id="UP001140087"/>
    </source>
</evidence>
<gene>
    <name evidence="1" type="primary">PRD1_2</name>
    <name evidence="1" type="ORF">H4R21_001273</name>
</gene>
<accession>A0ACC1LDH2</accession>
<proteinExistence type="predicted"/>
<dbReference type="EMBL" id="JANBUN010000248">
    <property type="protein sequence ID" value="KAJ2805402.1"/>
    <property type="molecule type" value="Genomic_DNA"/>
</dbReference>
<reference evidence="1" key="1">
    <citation type="submission" date="2022-07" db="EMBL/GenBank/DDBJ databases">
        <title>Phylogenomic reconstructions and comparative analyses of Kickxellomycotina fungi.</title>
        <authorList>
            <person name="Reynolds N.K."/>
            <person name="Stajich J.E."/>
            <person name="Barry K."/>
            <person name="Grigoriev I.V."/>
            <person name="Crous P."/>
            <person name="Smith M.E."/>
        </authorList>
    </citation>
    <scope>NUCLEOTIDE SEQUENCE</scope>
    <source>
        <strain evidence="1">BCRC 34780</strain>
    </source>
</reference>
<keyword evidence="1" id="KW-0378">Hydrolase</keyword>
<dbReference type="EC" id="3.4.24.37" evidence="1"/>
<keyword evidence="2" id="KW-1185">Reference proteome</keyword>
<protein>
    <submittedName>
        <fullName evidence="1">Metalloendopeptidase</fullName>
        <ecNumber evidence="1">3.4.24.37</ecNumber>
    </submittedName>
</protein>
<sequence length="675" mass="75927">MTTTAAAATARKGSVVDFCRTPAEIASNIEQLISKNRAAQDAIGQETAPTFGNTIVPLDRTSVAHDVEARVAHLLGSVAVEKEVRDAGNDADKLLSEFAIECSTREDVYKAVRAVFDNEDEMAGLSPEDRHLVERVERGYRRQGLQLPPEKREQLNAVRKRISGLEIAFKRCVNEEDARVLFTREELEGLPEDYFDGREMEDEGGVSKYVVTSKYPDYFPLMKYATREATRKTMAVAAATRCPDNIPRLQELVSLRLEVATLLGYSTYSEYAMEVLMAKRPADAIAMETDLLARLAEPARRESDELAALKRSDAELAGEEYEGFYNWDSSYYSRILSEQKHDIRGEEVKQYFPLDKATRGMLDIYQKMLGLRIEQVDNPPVWHPDVAMYEVWEADEDTFVGHFYLDLHPREGKFNHAAVFPIRYGCDLPDGSREYPVAAMVANFPRATSAAPALLPHGDVVTLMHELGHVFHNMCAHTKWNYFHGTQVERDFVEAPSQMLENWAWEPASLRKFAVHHSTGEPMPDEMIAKLIAAKNEGAARNCVFQVFLGMYDLAIHSTTSGDIDVDKMFNDMRDQITNLGTGSVETHRVATFSHTAVGYASKYYGYLWSEVYSVDMYASRFKGDGVDTAATGMDYRREILRPGGSRDAMEGLVRFLGRKPDNKAFLESIGLQAD</sequence>
<evidence type="ECO:0000313" key="1">
    <source>
        <dbReference type="EMBL" id="KAJ2805402.1"/>
    </source>
</evidence>
<organism evidence="1 2">
    <name type="scientific">Coemansia helicoidea</name>
    <dbReference type="NCBI Taxonomy" id="1286919"/>
    <lineage>
        <taxon>Eukaryota</taxon>
        <taxon>Fungi</taxon>
        <taxon>Fungi incertae sedis</taxon>
        <taxon>Zoopagomycota</taxon>
        <taxon>Kickxellomycotina</taxon>
        <taxon>Kickxellomycetes</taxon>
        <taxon>Kickxellales</taxon>
        <taxon>Kickxellaceae</taxon>
        <taxon>Coemansia</taxon>
    </lineage>
</organism>
<dbReference type="Proteomes" id="UP001140087">
    <property type="component" value="Unassembled WGS sequence"/>
</dbReference>
<comment type="caution">
    <text evidence="1">The sequence shown here is derived from an EMBL/GenBank/DDBJ whole genome shotgun (WGS) entry which is preliminary data.</text>
</comment>